<protein>
    <submittedName>
        <fullName evidence="1">Uncharacterized protein</fullName>
    </submittedName>
</protein>
<proteinExistence type="predicted"/>
<organism evidence="1 2">
    <name type="scientific">Symbiodinium natans</name>
    <dbReference type="NCBI Taxonomy" id="878477"/>
    <lineage>
        <taxon>Eukaryota</taxon>
        <taxon>Sar</taxon>
        <taxon>Alveolata</taxon>
        <taxon>Dinophyceae</taxon>
        <taxon>Suessiales</taxon>
        <taxon>Symbiodiniaceae</taxon>
        <taxon>Symbiodinium</taxon>
    </lineage>
</organism>
<dbReference type="EMBL" id="CAJNDS010002546">
    <property type="protein sequence ID" value="CAE7520881.1"/>
    <property type="molecule type" value="Genomic_DNA"/>
</dbReference>
<name>A0A812TG58_9DINO</name>
<comment type="caution">
    <text evidence="1">The sequence shown here is derived from an EMBL/GenBank/DDBJ whole genome shotgun (WGS) entry which is preliminary data.</text>
</comment>
<keyword evidence="2" id="KW-1185">Reference proteome</keyword>
<accession>A0A812TG58</accession>
<dbReference type="Proteomes" id="UP000604046">
    <property type="component" value="Unassembled WGS sequence"/>
</dbReference>
<dbReference type="AlphaFoldDB" id="A0A812TG58"/>
<sequence length="112" mass="11919">MLRLGSRAGIVRAAGYSQAGGVAVADSELPVIIVDEANTASPTRNGNGENTAKREAAPNALQLLVALTKQDRKVGVIPVASTPFHWVCKTLASTSLTPSSRTWFRRSKMRPC</sequence>
<evidence type="ECO:0000313" key="2">
    <source>
        <dbReference type="Proteomes" id="UP000604046"/>
    </source>
</evidence>
<evidence type="ECO:0000313" key="1">
    <source>
        <dbReference type="EMBL" id="CAE7520881.1"/>
    </source>
</evidence>
<gene>
    <name evidence="1" type="ORF">SNAT2548_LOCUS29153</name>
</gene>
<reference evidence="1" key="1">
    <citation type="submission" date="2021-02" db="EMBL/GenBank/DDBJ databases">
        <authorList>
            <person name="Dougan E. K."/>
            <person name="Rhodes N."/>
            <person name="Thang M."/>
            <person name="Chan C."/>
        </authorList>
    </citation>
    <scope>NUCLEOTIDE SEQUENCE</scope>
</reference>